<evidence type="ECO:0000313" key="2">
    <source>
        <dbReference type="EMBL" id="GFT78678.1"/>
    </source>
</evidence>
<sequence>MCPINPLNRPKKEDKKKQATEERMKLRNTLKEKRDNRTGASTARLRQPHRTNVLRGSRQDPSRYDVTYSSTSKHQRYLRPAKRP</sequence>
<comment type="caution">
    <text evidence="2">The sequence shown here is derived from an EMBL/GenBank/DDBJ whole genome shotgun (WGS) entry which is preliminary data.</text>
</comment>
<dbReference type="EMBL" id="BMAW01071602">
    <property type="protein sequence ID" value="GFT78678.1"/>
    <property type="molecule type" value="Genomic_DNA"/>
</dbReference>
<evidence type="ECO:0000313" key="3">
    <source>
        <dbReference type="Proteomes" id="UP000887013"/>
    </source>
</evidence>
<proteinExistence type="predicted"/>
<organism evidence="2 3">
    <name type="scientific">Nephila pilipes</name>
    <name type="common">Giant wood spider</name>
    <name type="synonym">Nephila maculata</name>
    <dbReference type="NCBI Taxonomy" id="299642"/>
    <lineage>
        <taxon>Eukaryota</taxon>
        <taxon>Metazoa</taxon>
        <taxon>Ecdysozoa</taxon>
        <taxon>Arthropoda</taxon>
        <taxon>Chelicerata</taxon>
        <taxon>Arachnida</taxon>
        <taxon>Araneae</taxon>
        <taxon>Araneomorphae</taxon>
        <taxon>Entelegynae</taxon>
        <taxon>Araneoidea</taxon>
        <taxon>Nephilidae</taxon>
        <taxon>Nephila</taxon>
    </lineage>
</organism>
<dbReference type="AlphaFoldDB" id="A0A8X6U662"/>
<accession>A0A8X6U662</accession>
<reference evidence="2" key="1">
    <citation type="submission" date="2020-08" db="EMBL/GenBank/DDBJ databases">
        <title>Multicomponent nature underlies the extraordinary mechanical properties of spider dragline silk.</title>
        <authorList>
            <person name="Kono N."/>
            <person name="Nakamura H."/>
            <person name="Mori M."/>
            <person name="Yoshida Y."/>
            <person name="Ohtoshi R."/>
            <person name="Malay A.D."/>
            <person name="Moran D.A.P."/>
            <person name="Tomita M."/>
            <person name="Numata K."/>
            <person name="Arakawa K."/>
        </authorList>
    </citation>
    <scope>NUCLEOTIDE SEQUENCE</scope>
</reference>
<gene>
    <name evidence="2" type="ORF">NPIL_522921</name>
</gene>
<feature type="compositionally biased region" description="Basic residues" evidence="1">
    <location>
        <begin position="73"/>
        <end position="84"/>
    </location>
</feature>
<name>A0A8X6U662_NEPPI</name>
<feature type="compositionally biased region" description="Basic and acidic residues" evidence="1">
    <location>
        <begin position="10"/>
        <end position="37"/>
    </location>
</feature>
<keyword evidence="3" id="KW-1185">Reference proteome</keyword>
<feature type="region of interest" description="Disordered" evidence="1">
    <location>
        <begin position="1"/>
        <end position="84"/>
    </location>
</feature>
<evidence type="ECO:0000256" key="1">
    <source>
        <dbReference type="SAM" id="MobiDB-lite"/>
    </source>
</evidence>
<protein>
    <submittedName>
        <fullName evidence="2">Uncharacterized protein</fullName>
    </submittedName>
</protein>
<dbReference type="Proteomes" id="UP000887013">
    <property type="component" value="Unassembled WGS sequence"/>
</dbReference>